<gene>
    <name evidence="2" type="ORF">GCM10025772_01910</name>
</gene>
<evidence type="ECO:0000313" key="3">
    <source>
        <dbReference type="Proteomes" id="UP001501600"/>
    </source>
</evidence>
<reference evidence="3" key="1">
    <citation type="journal article" date="2019" name="Int. J. Syst. Evol. Microbiol.">
        <title>The Global Catalogue of Microorganisms (GCM) 10K type strain sequencing project: providing services to taxonomists for standard genome sequencing and annotation.</title>
        <authorList>
            <consortium name="The Broad Institute Genomics Platform"/>
            <consortium name="The Broad Institute Genome Sequencing Center for Infectious Disease"/>
            <person name="Wu L."/>
            <person name="Ma J."/>
        </authorList>
    </citation>
    <scope>NUCLEOTIDE SEQUENCE [LARGE SCALE GENOMIC DNA]</scope>
    <source>
        <strain evidence="3">JCM 18720</strain>
    </source>
</reference>
<evidence type="ECO:0000313" key="2">
    <source>
        <dbReference type="EMBL" id="GAA5186424.1"/>
    </source>
</evidence>
<keyword evidence="3" id="KW-1185">Reference proteome</keyword>
<accession>A0ABP9RUF1</accession>
<organism evidence="2 3">
    <name type="scientific">Ferrimonas gelatinilytica</name>
    <dbReference type="NCBI Taxonomy" id="1255257"/>
    <lineage>
        <taxon>Bacteria</taxon>
        <taxon>Pseudomonadati</taxon>
        <taxon>Pseudomonadota</taxon>
        <taxon>Gammaproteobacteria</taxon>
        <taxon>Alteromonadales</taxon>
        <taxon>Ferrimonadaceae</taxon>
        <taxon>Ferrimonas</taxon>
    </lineage>
</organism>
<evidence type="ECO:0008006" key="4">
    <source>
        <dbReference type="Google" id="ProtNLM"/>
    </source>
</evidence>
<dbReference type="Proteomes" id="UP001501600">
    <property type="component" value="Unassembled WGS sequence"/>
</dbReference>
<protein>
    <recommendedName>
        <fullName evidence="4">O-antigen ligase</fullName>
    </recommendedName>
</protein>
<evidence type="ECO:0000256" key="1">
    <source>
        <dbReference type="SAM" id="Phobius"/>
    </source>
</evidence>
<feature type="transmembrane region" description="Helical" evidence="1">
    <location>
        <begin position="71"/>
        <end position="92"/>
    </location>
</feature>
<keyword evidence="1" id="KW-1133">Transmembrane helix</keyword>
<proteinExistence type="predicted"/>
<keyword evidence="1" id="KW-0472">Membrane</keyword>
<dbReference type="EMBL" id="BAABLF010000001">
    <property type="protein sequence ID" value="GAA5186424.1"/>
    <property type="molecule type" value="Genomic_DNA"/>
</dbReference>
<keyword evidence="1" id="KW-0812">Transmembrane</keyword>
<sequence length="163" mass="18944">MVVFVIGNQEVLISSRLFNFDYEGNQSLSLRLAPWAEFFNNPLEWIVSFGQSYDIFITKFGHDQFPYPHNLFLELIFFNGIFGFALSLFLLIQFVKLFFDVVSSQFESYSVLYYSLAVIFIGSMFSGNNLDNYVVISMTAVLVAFKRKRWVSKFEEKHSTVSL</sequence>
<feature type="transmembrane region" description="Helical" evidence="1">
    <location>
        <begin position="112"/>
        <end position="145"/>
    </location>
</feature>
<name>A0ABP9RUF1_9GAMM</name>
<comment type="caution">
    <text evidence="2">The sequence shown here is derived from an EMBL/GenBank/DDBJ whole genome shotgun (WGS) entry which is preliminary data.</text>
</comment>